<reference evidence="2 3" key="1">
    <citation type="journal article" date="2010" name="Nat. Biotechnol.">
        <title>Genome sequence of the model mushroom Schizophyllum commune.</title>
        <authorList>
            <person name="Ohm R.A."/>
            <person name="de Jong J.F."/>
            <person name="Lugones L.G."/>
            <person name="Aerts A."/>
            <person name="Kothe E."/>
            <person name="Stajich J.E."/>
            <person name="de Vries R.P."/>
            <person name="Record E."/>
            <person name="Levasseur A."/>
            <person name="Baker S.E."/>
            <person name="Bartholomew K.A."/>
            <person name="Coutinho P.M."/>
            <person name="Erdmann S."/>
            <person name="Fowler T.J."/>
            <person name="Gathman A.C."/>
            <person name="Lombard V."/>
            <person name="Henrissat B."/>
            <person name="Knabe N."/>
            <person name="Kuees U."/>
            <person name="Lilly W.W."/>
            <person name="Lindquist E."/>
            <person name="Lucas S."/>
            <person name="Magnuson J.K."/>
            <person name="Piumi F."/>
            <person name="Raudaskoski M."/>
            <person name="Salamov A."/>
            <person name="Schmutz J."/>
            <person name="Schwarze F.W.M.R."/>
            <person name="vanKuyk P.A."/>
            <person name="Horton J.S."/>
            <person name="Grigoriev I.V."/>
            <person name="Woesten H.A.B."/>
        </authorList>
    </citation>
    <scope>NUCLEOTIDE SEQUENCE [LARGE SCALE GENOMIC DNA]</scope>
    <source>
        <strain evidence="3">H4-8 / FGSC 9210</strain>
    </source>
</reference>
<feature type="compositionally biased region" description="Basic residues" evidence="1">
    <location>
        <begin position="167"/>
        <end position="184"/>
    </location>
</feature>
<proteinExistence type="predicted"/>
<accession>D8Q7I9</accession>
<feature type="non-terminal residue" evidence="2">
    <location>
        <position position="246"/>
    </location>
</feature>
<sequence length="246" mass="26847">MLANTSQTDPARRVSNINIGYNFAMLYKPRCDSQAPPPSTFWQPSAIAPLNRPRGPFSLAYRPKSSDFLPISQARSFANDDDLRSTNTNGIRSTTANGPHSNKTSGVRWKIHALPGAESIDAPLTDAPVSWQNASSSCAEGCERFIIASGCGKPTTVAQSTGERLSRGLKRSSGRDNRSKRREIRRTTEGCTGQRAHGDVHKLEKRRPCLPTTLLACDTHAAVAIVPPQEIFADVQRLILSYEEAS</sequence>
<protein>
    <submittedName>
        <fullName evidence="2">Uncharacterized protein</fullName>
    </submittedName>
</protein>
<evidence type="ECO:0000313" key="2">
    <source>
        <dbReference type="EMBL" id="EFI96431.1"/>
    </source>
</evidence>
<dbReference type="RefSeq" id="XP_003031334.1">
    <property type="nucleotide sequence ID" value="XM_003031288.1"/>
</dbReference>
<evidence type="ECO:0000256" key="1">
    <source>
        <dbReference type="SAM" id="MobiDB-lite"/>
    </source>
</evidence>
<keyword evidence="3" id="KW-1185">Reference proteome</keyword>
<dbReference type="OrthoDB" id="10649800at2759"/>
<dbReference type="KEGG" id="scm:SCHCO_02668813"/>
<dbReference type="VEuPathDB" id="FungiDB:SCHCODRAFT_02668813"/>
<feature type="region of interest" description="Disordered" evidence="1">
    <location>
        <begin position="79"/>
        <end position="105"/>
    </location>
</feature>
<dbReference type="InParanoid" id="D8Q7I9"/>
<dbReference type="AlphaFoldDB" id="D8Q7I9"/>
<dbReference type="EMBL" id="GL377307">
    <property type="protein sequence ID" value="EFI96431.1"/>
    <property type="molecule type" value="Genomic_DNA"/>
</dbReference>
<gene>
    <name evidence="2" type="ORF">SCHCODRAFT_109769</name>
</gene>
<feature type="compositionally biased region" description="Polar residues" evidence="1">
    <location>
        <begin position="85"/>
        <end position="105"/>
    </location>
</feature>
<dbReference type="GeneID" id="9587459"/>
<name>D8Q7I9_SCHCM</name>
<dbReference type="HOGENOM" id="CLU_1129629_0_0_1"/>
<dbReference type="Proteomes" id="UP000007431">
    <property type="component" value="Unassembled WGS sequence"/>
</dbReference>
<evidence type="ECO:0000313" key="3">
    <source>
        <dbReference type="Proteomes" id="UP000007431"/>
    </source>
</evidence>
<organism evidence="3">
    <name type="scientific">Schizophyllum commune (strain H4-8 / FGSC 9210)</name>
    <name type="common">Split gill fungus</name>
    <dbReference type="NCBI Taxonomy" id="578458"/>
    <lineage>
        <taxon>Eukaryota</taxon>
        <taxon>Fungi</taxon>
        <taxon>Dikarya</taxon>
        <taxon>Basidiomycota</taxon>
        <taxon>Agaricomycotina</taxon>
        <taxon>Agaricomycetes</taxon>
        <taxon>Agaricomycetidae</taxon>
        <taxon>Agaricales</taxon>
        <taxon>Schizophyllaceae</taxon>
        <taxon>Schizophyllum</taxon>
    </lineage>
</organism>
<feature type="region of interest" description="Disordered" evidence="1">
    <location>
        <begin position="154"/>
        <end position="199"/>
    </location>
</feature>